<feature type="domain" description="3-oxo-5-alpha-steroid 4-dehydrogenase C-terminal" evidence="15">
    <location>
        <begin position="200"/>
        <end position="318"/>
    </location>
</feature>
<comment type="similarity">
    <text evidence="8 14">Belongs to the steroid 5-alpha reductase family. Polyprenal reductase subfamily.</text>
</comment>
<dbReference type="GO" id="GO:0102389">
    <property type="term" value="F:polyprenol reductase activity"/>
    <property type="evidence" value="ECO:0007669"/>
    <property type="project" value="UniProtKB-UniRule"/>
</dbReference>
<keyword evidence="14" id="KW-0560">Oxidoreductase</keyword>
<dbReference type="GeneID" id="103178169"/>
<dbReference type="EC" id="1.3.1.94" evidence="3 14"/>
<dbReference type="CTD" id="79644"/>
<evidence type="ECO:0000256" key="3">
    <source>
        <dbReference type="ARBA" id="ARBA00012522"/>
    </source>
</evidence>
<comment type="catalytic activity">
    <reaction evidence="12">
        <text>17beta-hydroxy-5alpha-androstan-3-one + NADP(+) = testosterone + NADPH + H(+)</text>
        <dbReference type="Rhea" id="RHEA:50820"/>
        <dbReference type="ChEBI" id="CHEBI:15378"/>
        <dbReference type="ChEBI" id="CHEBI:16330"/>
        <dbReference type="ChEBI" id="CHEBI:17347"/>
        <dbReference type="ChEBI" id="CHEBI:57783"/>
        <dbReference type="ChEBI" id="CHEBI:58349"/>
        <dbReference type="EC" id="1.3.1.22"/>
    </reaction>
    <physiologicalReaction direction="right-to-left" evidence="12">
        <dbReference type="Rhea" id="RHEA:50822"/>
    </physiologicalReaction>
</comment>
<evidence type="ECO:0000256" key="4">
    <source>
        <dbReference type="ARBA" id="ARBA00022692"/>
    </source>
</evidence>
<comment type="subcellular location">
    <subcellularLocation>
        <location evidence="1">Endomembrane system</location>
        <topology evidence="1">Multi-pass membrane protein</topology>
    </subcellularLocation>
    <subcellularLocation>
        <location evidence="14">Endoplasmic reticulum membrane</location>
    </subcellularLocation>
</comment>
<protein>
    <recommendedName>
        <fullName evidence="9 14">Polyprenal reductase</fullName>
        <ecNumber evidence="2 14">1.3.1.22</ecNumber>
        <ecNumber evidence="3 14">1.3.1.94</ecNumber>
    </recommendedName>
</protein>
<dbReference type="GO" id="GO:0160198">
    <property type="term" value="F:polyprenal reductase activity"/>
    <property type="evidence" value="ECO:0007669"/>
    <property type="project" value="UniProtKB-EC"/>
</dbReference>
<evidence type="ECO:0000256" key="12">
    <source>
        <dbReference type="ARBA" id="ARBA00049397"/>
    </source>
</evidence>
<dbReference type="PROSITE" id="PS50244">
    <property type="entry name" value="S5A_REDUCTASE"/>
    <property type="match status" value="1"/>
</dbReference>
<comment type="catalytic activity">
    <reaction evidence="10">
        <text>androst-4-ene-3,17-dione + NADPH + H(+) = 5alpha-androstan-3,17-dione + NADP(+)</text>
        <dbReference type="Rhea" id="RHEA:50816"/>
        <dbReference type="ChEBI" id="CHEBI:15378"/>
        <dbReference type="ChEBI" id="CHEBI:15994"/>
        <dbReference type="ChEBI" id="CHEBI:16422"/>
        <dbReference type="ChEBI" id="CHEBI:57783"/>
        <dbReference type="ChEBI" id="CHEBI:58349"/>
    </reaction>
    <physiologicalReaction direction="right-to-left" evidence="10">
        <dbReference type="Rhea" id="RHEA:50818"/>
    </physiologicalReaction>
</comment>
<dbReference type="Pfam" id="PF02544">
    <property type="entry name" value="Steroid_dh"/>
    <property type="match status" value="1"/>
</dbReference>
<keyword evidence="5 14" id="KW-1133">Transmembrane helix</keyword>
<evidence type="ECO:0000256" key="7">
    <source>
        <dbReference type="ARBA" id="ARBA00045898"/>
    </source>
</evidence>
<feature type="transmembrane region" description="Helical" evidence="14">
    <location>
        <begin position="120"/>
        <end position="139"/>
    </location>
</feature>
<sequence>MMAGGAGGGVGVLAVLWLMLSSLFAVALLLHRWVSRGRGRGLAAVLFQDMMFYGKSRGSLERPPWLQRLDLPKRWFIHFYVVSVTWNGLLLAILCQNLFWGQPFPMWLQRLLSFVSGSQLHMTPGDELSVLLVHMLLWIHSIRRLTECLFISVFSNVVIHPVQFIWGLTYYVLVGLTLHCEGPPLGTKVYKIQDLLVQYRWYHVAGLTLFFWATVHHHKSHIILASLRKNKLGEVVNLSHRVPHGDWFEQVSCPHYLAELLIYLALAMVFGGRHLTWWSVVLYVLSSHAMMAVQSHEFYVNKFENYPKNRKAFIPLIF</sequence>
<comment type="catalytic activity">
    <reaction evidence="13 14">
        <text>a di-trans,poly-cis-dolichal + NADP(+) = a di-trans,poly-cis-polyprenal + NADPH + H(+)</text>
        <dbReference type="Rhea" id="RHEA:80727"/>
        <dbReference type="Rhea" id="RHEA-COMP:19536"/>
        <dbReference type="Rhea" id="RHEA-COMP:19537"/>
        <dbReference type="ChEBI" id="CHEBI:15378"/>
        <dbReference type="ChEBI" id="CHEBI:57783"/>
        <dbReference type="ChEBI" id="CHEBI:58349"/>
        <dbReference type="ChEBI" id="CHEBI:231623"/>
        <dbReference type="ChEBI" id="CHEBI:231637"/>
        <dbReference type="EC" id="1.3.1.94"/>
    </reaction>
    <physiologicalReaction direction="right-to-left" evidence="13 14">
        <dbReference type="Rhea" id="RHEA:80729"/>
    </physiologicalReaction>
</comment>
<feature type="transmembrane region" description="Helical" evidence="14">
    <location>
        <begin position="6"/>
        <end position="30"/>
    </location>
</feature>
<keyword evidence="14" id="KW-0521">NADP</keyword>
<proteinExistence type="evidence at transcript level"/>
<dbReference type="AlphaFoldDB" id="V9L5J2"/>
<dbReference type="GO" id="GO:0006488">
    <property type="term" value="P:dolichol-linked oligosaccharide biosynthetic process"/>
    <property type="evidence" value="ECO:0007669"/>
    <property type="project" value="UniProtKB-UniRule"/>
</dbReference>
<dbReference type="GO" id="GO:0047751">
    <property type="term" value="F:3-oxo-5-alpha-steroid 4-dehydrogenase (NADP+) activity"/>
    <property type="evidence" value="ECO:0007669"/>
    <property type="project" value="UniProtKB-UniRule"/>
</dbReference>
<dbReference type="GO" id="GO:0016095">
    <property type="term" value="P:polyprenol catabolic process"/>
    <property type="evidence" value="ECO:0007669"/>
    <property type="project" value="UniProtKB-UniRule"/>
</dbReference>
<dbReference type="UniPathway" id="UPA00378"/>
<keyword evidence="4 14" id="KW-0812">Transmembrane</keyword>
<reference evidence="16" key="1">
    <citation type="journal article" date="2014" name="Nature">
        <title>Elephant shark genome provides unique insights into gnathostome evolution.</title>
        <authorList>
            <consortium name="International Elephant Shark Genome Sequencing Consortium"/>
            <person name="Venkatesh B."/>
            <person name="Lee A.P."/>
            <person name="Ravi V."/>
            <person name="Maurya A.K."/>
            <person name="Lian M.M."/>
            <person name="Swann J.B."/>
            <person name="Ohta Y."/>
            <person name="Flajnik M.F."/>
            <person name="Sutoh Y."/>
            <person name="Kasahara M."/>
            <person name="Hoon S."/>
            <person name="Gangu V."/>
            <person name="Roy S.W."/>
            <person name="Irimia M."/>
            <person name="Korzh V."/>
            <person name="Kondrychyn I."/>
            <person name="Lim Z.W."/>
            <person name="Tay B.H."/>
            <person name="Tohari S."/>
            <person name="Kong K.W."/>
            <person name="Ho S."/>
            <person name="Lorente-Galdos B."/>
            <person name="Quilez J."/>
            <person name="Marques-Bonet T."/>
            <person name="Raney B.J."/>
            <person name="Ingham P.W."/>
            <person name="Tay A."/>
            <person name="Hillier L.W."/>
            <person name="Minx P."/>
            <person name="Boehm T."/>
            <person name="Wilson R.K."/>
            <person name="Brenner S."/>
            <person name="Warren W.C."/>
        </authorList>
    </citation>
    <scope>NUCLEOTIDE SEQUENCE</scope>
    <source>
        <tissue evidence="16">Muscle</tissue>
    </source>
</reference>
<keyword evidence="6 14" id="KW-0472">Membrane</keyword>
<feature type="transmembrane region" description="Helical" evidence="14">
    <location>
        <begin position="260"/>
        <end position="285"/>
    </location>
</feature>
<dbReference type="PANTHER" id="PTHR14624:SF0">
    <property type="entry name" value="POLYPRENOL REDUCTASE"/>
    <property type="match status" value="1"/>
</dbReference>
<organism evidence="16">
    <name type="scientific">Callorhinchus milii</name>
    <name type="common">Ghost shark</name>
    <dbReference type="NCBI Taxonomy" id="7868"/>
    <lineage>
        <taxon>Eukaryota</taxon>
        <taxon>Metazoa</taxon>
        <taxon>Chordata</taxon>
        <taxon>Craniata</taxon>
        <taxon>Vertebrata</taxon>
        <taxon>Chondrichthyes</taxon>
        <taxon>Holocephali</taxon>
        <taxon>Chimaeriformes</taxon>
        <taxon>Callorhinchidae</taxon>
        <taxon>Callorhinchus</taxon>
    </lineage>
</organism>
<dbReference type="EMBL" id="JW873965">
    <property type="protein sequence ID" value="AFP06482.1"/>
    <property type="molecule type" value="mRNA"/>
</dbReference>
<evidence type="ECO:0000256" key="11">
    <source>
        <dbReference type="ARBA" id="ARBA00048765"/>
    </source>
</evidence>
<comment type="catalytic activity">
    <reaction evidence="11">
        <text>a 3-oxo-5alpha-steroid + NADP(+) = a 3-oxo-Delta(4)-steroid + NADPH + H(+)</text>
        <dbReference type="Rhea" id="RHEA:54384"/>
        <dbReference type="ChEBI" id="CHEBI:13601"/>
        <dbReference type="ChEBI" id="CHEBI:15378"/>
        <dbReference type="ChEBI" id="CHEBI:47909"/>
        <dbReference type="ChEBI" id="CHEBI:57783"/>
        <dbReference type="ChEBI" id="CHEBI:58349"/>
        <dbReference type="EC" id="1.3.1.22"/>
    </reaction>
    <physiologicalReaction direction="right-to-left" evidence="11">
        <dbReference type="Rhea" id="RHEA:54386"/>
    </physiologicalReaction>
</comment>
<dbReference type="PANTHER" id="PTHR14624">
    <property type="entry name" value="DFG10 PROTEIN"/>
    <property type="match status" value="1"/>
</dbReference>
<dbReference type="KEGG" id="cmk:103178169"/>
<evidence type="ECO:0000256" key="8">
    <source>
        <dbReference type="ARBA" id="ARBA00046320"/>
    </source>
</evidence>
<evidence type="ECO:0000256" key="9">
    <source>
        <dbReference type="ARBA" id="ARBA00047186"/>
    </source>
</evidence>
<evidence type="ECO:0000256" key="1">
    <source>
        <dbReference type="ARBA" id="ARBA00004127"/>
    </source>
</evidence>
<evidence type="ECO:0000256" key="13">
    <source>
        <dbReference type="ARBA" id="ARBA00049427"/>
    </source>
</evidence>
<comment type="function">
    <text evidence="7">Plays a key role in early steps of protein N-linked glycosylation by being involved in the conversion of polyprenol into dolichol. Acts as a polyprenal reductase that mediates the reduction of polyprenal into dolichal in a NADP-dependent mechanism. Dolichols are required for the synthesis of dolichol-linked monosaccharides and the oligosaccharide precursor used for N-glycosylation. Also able to convert testosterone (T) into 5-alpha-dihydrotestosterone (DHT).</text>
</comment>
<dbReference type="InterPro" id="IPR039698">
    <property type="entry name" value="Dfg10/SRD5A3"/>
</dbReference>
<dbReference type="GO" id="GO:0005789">
    <property type="term" value="C:endoplasmic reticulum membrane"/>
    <property type="evidence" value="ECO:0007669"/>
    <property type="project" value="UniProtKB-SubCell"/>
</dbReference>
<evidence type="ECO:0000256" key="6">
    <source>
        <dbReference type="ARBA" id="ARBA00023136"/>
    </source>
</evidence>
<evidence type="ECO:0000313" key="16">
    <source>
        <dbReference type="EMBL" id="AFP06482.1"/>
    </source>
</evidence>
<dbReference type="EC" id="1.3.1.22" evidence="2 14"/>
<evidence type="ECO:0000259" key="15">
    <source>
        <dbReference type="Pfam" id="PF02544"/>
    </source>
</evidence>
<dbReference type="InterPro" id="IPR001104">
    <property type="entry name" value="3-oxo-5_a-steroid_4-DH_C"/>
</dbReference>
<accession>V9L5J2</accession>
<name>V9L5J2_CALMI</name>
<dbReference type="RefSeq" id="XP_042197911.1">
    <property type="nucleotide sequence ID" value="XM_042341977.1"/>
</dbReference>
<dbReference type="OrthoDB" id="541710at2759"/>
<evidence type="ECO:0000256" key="10">
    <source>
        <dbReference type="ARBA" id="ARBA00048095"/>
    </source>
</evidence>
<keyword evidence="14" id="KW-0256">Endoplasmic reticulum</keyword>
<feature type="transmembrane region" description="Helical" evidence="14">
    <location>
        <begin position="75"/>
        <end position="100"/>
    </location>
</feature>
<comment type="pathway">
    <text evidence="14">Protein modification; protein glycosylation.</text>
</comment>
<evidence type="ECO:0000256" key="14">
    <source>
        <dbReference type="RuleBase" id="RU367081"/>
    </source>
</evidence>
<feature type="transmembrane region" description="Helical" evidence="14">
    <location>
        <begin position="148"/>
        <end position="173"/>
    </location>
</feature>
<evidence type="ECO:0000256" key="5">
    <source>
        <dbReference type="ARBA" id="ARBA00022989"/>
    </source>
</evidence>
<evidence type="ECO:0000256" key="2">
    <source>
        <dbReference type="ARBA" id="ARBA00012049"/>
    </source>
</evidence>